<evidence type="ECO:0000313" key="2">
    <source>
        <dbReference type="Proteomes" id="UP000078200"/>
    </source>
</evidence>
<name>A0A1A9UEU2_GLOAU</name>
<dbReference type="VEuPathDB" id="VectorBase:GAUT002494"/>
<sequence length="188" mass="21593">MSSFTNNFLHSSLIDQNKILFLSYLTQHSVSDLSSPKAKSVFFLILHSGKPLFLQNVMSNNGRQLLRYYLLYCDRVVVKADRQKHYATFGRGRYTIARIVSYKTSEIGLQLLKSPLKTSSGDNVENKLQSSCWEIVSQIEDSISFAKDHILHHNILTSANTSDYDIDFYKIKLTKLDILYFKNNALLN</sequence>
<organism evidence="1 2">
    <name type="scientific">Glossina austeni</name>
    <name type="common">Savannah tsetse fly</name>
    <dbReference type="NCBI Taxonomy" id="7395"/>
    <lineage>
        <taxon>Eukaryota</taxon>
        <taxon>Metazoa</taxon>
        <taxon>Ecdysozoa</taxon>
        <taxon>Arthropoda</taxon>
        <taxon>Hexapoda</taxon>
        <taxon>Insecta</taxon>
        <taxon>Pterygota</taxon>
        <taxon>Neoptera</taxon>
        <taxon>Endopterygota</taxon>
        <taxon>Diptera</taxon>
        <taxon>Brachycera</taxon>
        <taxon>Muscomorpha</taxon>
        <taxon>Hippoboscoidea</taxon>
        <taxon>Glossinidae</taxon>
        <taxon>Glossina</taxon>
    </lineage>
</organism>
<accession>A0A1A9UEU2</accession>
<dbReference type="EnsemblMetazoa" id="GAUT002494-RA">
    <property type="protein sequence ID" value="GAUT002494-PA"/>
    <property type="gene ID" value="GAUT002494"/>
</dbReference>
<dbReference type="Proteomes" id="UP000078200">
    <property type="component" value="Unassembled WGS sequence"/>
</dbReference>
<protein>
    <submittedName>
        <fullName evidence="1">Uncharacterized protein</fullName>
    </submittedName>
</protein>
<keyword evidence="2" id="KW-1185">Reference proteome</keyword>
<reference evidence="1" key="1">
    <citation type="submission" date="2020-05" db="UniProtKB">
        <authorList>
            <consortium name="EnsemblMetazoa"/>
        </authorList>
    </citation>
    <scope>IDENTIFICATION</scope>
    <source>
        <strain evidence="1">TTRI</strain>
    </source>
</reference>
<evidence type="ECO:0000313" key="1">
    <source>
        <dbReference type="EnsemblMetazoa" id="GAUT002494-PA"/>
    </source>
</evidence>
<dbReference type="AlphaFoldDB" id="A0A1A9UEU2"/>
<proteinExistence type="predicted"/>